<accession>A0ACA9KWY3</accession>
<gene>
    <name evidence="1" type="ORF">ACOLOM_LOCUS2490</name>
</gene>
<protein>
    <submittedName>
        <fullName evidence="1">12881_t:CDS:1</fullName>
    </submittedName>
</protein>
<evidence type="ECO:0000313" key="1">
    <source>
        <dbReference type="EMBL" id="CAG8493807.1"/>
    </source>
</evidence>
<organism evidence="1 2">
    <name type="scientific">Acaulospora colombiana</name>
    <dbReference type="NCBI Taxonomy" id="27376"/>
    <lineage>
        <taxon>Eukaryota</taxon>
        <taxon>Fungi</taxon>
        <taxon>Fungi incertae sedis</taxon>
        <taxon>Mucoromycota</taxon>
        <taxon>Glomeromycotina</taxon>
        <taxon>Glomeromycetes</taxon>
        <taxon>Diversisporales</taxon>
        <taxon>Acaulosporaceae</taxon>
        <taxon>Acaulospora</taxon>
    </lineage>
</organism>
<dbReference type="Proteomes" id="UP000789525">
    <property type="component" value="Unassembled WGS sequence"/>
</dbReference>
<dbReference type="EMBL" id="CAJVPT010003274">
    <property type="protein sequence ID" value="CAG8493807.1"/>
    <property type="molecule type" value="Genomic_DNA"/>
</dbReference>
<sequence length="273" mass="31665">MALASKVFQDMFTCASSSSDNNDDNMTELTLEGESELTFENVMSYIYPNTYVSINWNNIAEFLRVADKFIMDSLVSAAKTFLEQEFRKEPLEALYLADKYAFKEIYKEASKLVLEKLPDYKTRSSFQELSIQTRAALNERYVRYTNALGKLNKVDFTSGYLHCTECLNSMKHNREIKEKFVNKVRQVQRTITDSAFQIFITNRRCIARSVARYLQCCASGIRAEHTETEICNRVISKYCIINEDNKVNRVYQESTSASNELCLSYYVNFKEVI</sequence>
<keyword evidence="2" id="KW-1185">Reference proteome</keyword>
<proteinExistence type="predicted"/>
<evidence type="ECO:0000313" key="2">
    <source>
        <dbReference type="Proteomes" id="UP000789525"/>
    </source>
</evidence>
<comment type="caution">
    <text evidence="1">The sequence shown here is derived from an EMBL/GenBank/DDBJ whole genome shotgun (WGS) entry which is preliminary data.</text>
</comment>
<name>A0ACA9KWY3_9GLOM</name>
<reference evidence="1" key="1">
    <citation type="submission" date="2021-06" db="EMBL/GenBank/DDBJ databases">
        <authorList>
            <person name="Kallberg Y."/>
            <person name="Tangrot J."/>
            <person name="Rosling A."/>
        </authorList>
    </citation>
    <scope>NUCLEOTIDE SEQUENCE</scope>
    <source>
        <strain evidence="1">CL356</strain>
    </source>
</reference>